<keyword evidence="2" id="KW-0031">Aminopeptidase</keyword>
<protein>
    <submittedName>
        <fullName evidence="2">Putative prolyl aminopeptidase protein</fullName>
    </submittedName>
</protein>
<name>M7SZK5_EUTLA</name>
<dbReference type="Pfam" id="PF12697">
    <property type="entry name" value="Abhydrolase_6"/>
    <property type="match status" value="1"/>
</dbReference>
<dbReference type="PANTHER" id="PTHR37017">
    <property type="entry name" value="AB HYDROLASE-1 DOMAIN-CONTAINING PROTEIN-RELATED"/>
    <property type="match status" value="1"/>
</dbReference>
<evidence type="ECO:0000313" key="3">
    <source>
        <dbReference type="Proteomes" id="UP000012174"/>
    </source>
</evidence>
<dbReference type="PANTHER" id="PTHR37017:SF11">
    <property type="entry name" value="ESTERASE_LIPASE_THIOESTERASE DOMAIN-CONTAINING PROTEIN"/>
    <property type="match status" value="1"/>
</dbReference>
<proteinExistence type="predicted"/>
<dbReference type="Proteomes" id="UP000012174">
    <property type="component" value="Unassembled WGS sequence"/>
</dbReference>
<keyword evidence="2" id="KW-0645">Protease</keyword>
<sequence>MVPEMKTDLEAGIVTVRPEDAKDMFYQDLDDETIAKLVKDLHPQSFGAFWSTTTYAAWRYIPTTYILCMEDKPTTVVAAQYLIDSAKASGTHKIDNVIKMNAGHSPFISKPDWTAETLIKESSREV</sequence>
<organism evidence="2 3">
    <name type="scientific">Eutypa lata (strain UCR-EL1)</name>
    <name type="common">Grapevine dieback disease fungus</name>
    <name type="synonym">Eutypa armeniacae</name>
    <dbReference type="NCBI Taxonomy" id="1287681"/>
    <lineage>
        <taxon>Eukaryota</taxon>
        <taxon>Fungi</taxon>
        <taxon>Dikarya</taxon>
        <taxon>Ascomycota</taxon>
        <taxon>Pezizomycotina</taxon>
        <taxon>Sordariomycetes</taxon>
        <taxon>Xylariomycetidae</taxon>
        <taxon>Xylariales</taxon>
        <taxon>Diatrypaceae</taxon>
        <taxon>Eutypa</taxon>
    </lineage>
</organism>
<dbReference type="InterPro" id="IPR052897">
    <property type="entry name" value="Sec-Metab_Biosynth_Hydrolase"/>
</dbReference>
<evidence type="ECO:0000259" key="1">
    <source>
        <dbReference type="Pfam" id="PF12697"/>
    </source>
</evidence>
<dbReference type="EMBL" id="KB707312">
    <property type="protein sequence ID" value="EMR63016.1"/>
    <property type="molecule type" value="Genomic_DNA"/>
</dbReference>
<gene>
    <name evidence="2" type="ORF">UCREL1_10043</name>
</gene>
<evidence type="ECO:0000313" key="2">
    <source>
        <dbReference type="EMBL" id="EMR63016.1"/>
    </source>
</evidence>
<dbReference type="Gene3D" id="3.40.50.1820">
    <property type="entry name" value="alpha/beta hydrolase"/>
    <property type="match status" value="1"/>
</dbReference>
<feature type="domain" description="AB hydrolase-1" evidence="1">
    <location>
        <begin position="24"/>
        <end position="116"/>
    </location>
</feature>
<keyword evidence="3" id="KW-1185">Reference proteome</keyword>
<dbReference type="AlphaFoldDB" id="M7SZK5"/>
<dbReference type="HOGENOM" id="CLU_1981598_0_0_1"/>
<accession>M7SZK5</accession>
<reference evidence="3" key="1">
    <citation type="journal article" date="2013" name="Genome Announc.">
        <title>Draft genome sequence of the grapevine dieback fungus Eutypa lata UCR-EL1.</title>
        <authorList>
            <person name="Blanco-Ulate B."/>
            <person name="Rolshausen P.E."/>
            <person name="Cantu D."/>
        </authorList>
    </citation>
    <scope>NUCLEOTIDE SEQUENCE [LARGE SCALE GENOMIC DNA]</scope>
    <source>
        <strain evidence="3">UCR-EL1</strain>
    </source>
</reference>
<dbReference type="GO" id="GO:0004177">
    <property type="term" value="F:aminopeptidase activity"/>
    <property type="evidence" value="ECO:0007669"/>
    <property type="project" value="UniProtKB-KW"/>
</dbReference>
<dbReference type="KEGG" id="ela:UCREL1_10043"/>
<dbReference type="OrthoDB" id="1263307at2759"/>
<keyword evidence="2" id="KW-0378">Hydrolase</keyword>
<dbReference type="SUPFAM" id="SSF53474">
    <property type="entry name" value="alpha/beta-Hydrolases"/>
    <property type="match status" value="1"/>
</dbReference>
<dbReference type="eggNOG" id="ENOG502RS9F">
    <property type="taxonomic scope" value="Eukaryota"/>
</dbReference>
<dbReference type="InterPro" id="IPR000073">
    <property type="entry name" value="AB_hydrolase_1"/>
</dbReference>
<dbReference type="InterPro" id="IPR029058">
    <property type="entry name" value="AB_hydrolase_fold"/>
</dbReference>